<organism evidence="1 2">
    <name type="scientific">Aspergillus sydowii CBS 593.65</name>
    <dbReference type="NCBI Taxonomy" id="1036612"/>
    <lineage>
        <taxon>Eukaryota</taxon>
        <taxon>Fungi</taxon>
        <taxon>Dikarya</taxon>
        <taxon>Ascomycota</taxon>
        <taxon>Pezizomycotina</taxon>
        <taxon>Eurotiomycetes</taxon>
        <taxon>Eurotiomycetidae</taxon>
        <taxon>Eurotiales</taxon>
        <taxon>Aspergillaceae</taxon>
        <taxon>Aspergillus</taxon>
        <taxon>Aspergillus subgen. Nidulantes</taxon>
    </lineage>
</organism>
<evidence type="ECO:0000313" key="1">
    <source>
        <dbReference type="EMBL" id="OJJ59131.1"/>
    </source>
</evidence>
<proteinExistence type="predicted"/>
<keyword evidence="2" id="KW-1185">Reference proteome</keyword>
<gene>
    <name evidence="1" type="ORF">ASPSYDRAFT_31746</name>
</gene>
<dbReference type="VEuPathDB" id="FungiDB:ASPSYDRAFT_31746"/>
<evidence type="ECO:0000313" key="2">
    <source>
        <dbReference type="Proteomes" id="UP000184356"/>
    </source>
</evidence>
<protein>
    <submittedName>
        <fullName evidence="1">Uncharacterized protein</fullName>
    </submittedName>
</protein>
<accession>A0A1L9TIC6</accession>
<dbReference type="GeneID" id="63760979"/>
<dbReference type="EMBL" id="KV878586">
    <property type="protein sequence ID" value="OJJ59131.1"/>
    <property type="molecule type" value="Genomic_DNA"/>
</dbReference>
<dbReference type="AlphaFoldDB" id="A0A1L9TIC6"/>
<reference evidence="2" key="1">
    <citation type="journal article" date="2017" name="Genome Biol.">
        <title>Comparative genomics reveals high biological diversity and specific adaptations in the industrially and medically important fungal genus Aspergillus.</title>
        <authorList>
            <person name="de Vries R.P."/>
            <person name="Riley R."/>
            <person name="Wiebenga A."/>
            <person name="Aguilar-Osorio G."/>
            <person name="Amillis S."/>
            <person name="Uchima C.A."/>
            <person name="Anderluh G."/>
            <person name="Asadollahi M."/>
            <person name="Askin M."/>
            <person name="Barry K."/>
            <person name="Battaglia E."/>
            <person name="Bayram O."/>
            <person name="Benocci T."/>
            <person name="Braus-Stromeyer S.A."/>
            <person name="Caldana C."/>
            <person name="Canovas D."/>
            <person name="Cerqueira G.C."/>
            <person name="Chen F."/>
            <person name="Chen W."/>
            <person name="Choi C."/>
            <person name="Clum A."/>
            <person name="Dos Santos R.A."/>
            <person name="Damasio A.R."/>
            <person name="Diallinas G."/>
            <person name="Emri T."/>
            <person name="Fekete E."/>
            <person name="Flipphi M."/>
            <person name="Freyberg S."/>
            <person name="Gallo A."/>
            <person name="Gournas C."/>
            <person name="Habgood R."/>
            <person name="Hainaut M."/>
            <person name="Harispe M.L."/>
            <person name="Henrissat B."/>
            <person name="Hilden K.S."/>
            <person name="Hope R."/>
            <person name="Hossain A."/>
            <person name="Karabika E."/>
            <person name="Karaffa L."/>
            <person name="Karanyi Z."/>
            <person name="Krasevec N."/>
            <person name="Kuo A."/>
            <person name="Kusch H."/>
            <person name="LaButti K."/>
            <person name="Lagendijk E.L."/>
            <person name="Lapidus A."/>
            <person name="Levasseur A."/>
            <person name="Lindquist E."/>
            <person name="Lipzen A."/>
            <person name="Logrieco A.F."/>
            <person name="MacCabe A."/>
            <person name="Maekelae M.R."/>
            <person name="Malavazi I."/>
            <person name="Melin P."/>
            <person name="Meyer V."/>
            <person name="Mielnichuk N."/>
            <person name="Miskei M."/>
            <person name="Molnar A.P."/>
            <person name="Mule G."/>
            <person name="Ngan C.Y."/>
            <person name="Orejas M."/>
            <person name="Orosz E."/>
            <person name="Ouedraogo J.P."/>
            <person name="Overkamp K.M."/>
            <person name="Park H.-S."/>
            <person name="Perrone G."/>
            <person name="Piumi F."/>
            <person name="Punt P.J."/>
            <person name="Ram A.F."/>
            <person name="Ramon A."/>
            <person name="Rauscher S."/>
            <person name="Record E."/>
            <person name="Riano-Pachon D.M."/>
            <person name="Robert V."/>
            <person name="Roehrig J."/>
            <person name="Ruller R."/>
            <person name="Salamov A."/>
            <person name="Salih N.S."/>
            <person name="Samson R.A."/>
            <person name="Sandor E."/>
            <person name="Sanguinetti M."/>
            <person name="Schuetze T."/>
            <person name="Sepcic K."/>
            <person name="Shelest E."/>
            <person name="Sherlock G."/>
            <person name="Sophianopoulou V."/>
            <person name="Squina F.M."/>
            <person name="Sun H."/>
            <person name="Susca A."/>
            <person name="Todd R.B."/>
            <person name="Tsang A."/>
            <person name="Unkles S.E."/>
            <person name="van de Wiele N."/>
            <person name="van Rossen-Uffink D."/>
            <person name="Oliveira J.V."/>
            <person name="Vesth T.C."/>
            <person name="Visser J."/>
            <person name="Yu J.-H."/>
            <person name="Zhou M."/>
            <person name="Andersen M.R."/>
            <person name="Archer D.B."/>
            <person name="Baker S.E."/>
            <person name="Benoit I."/>
            <person name="Brakhage A.A."/>
            <person name="Braus G.H."/>
            <person name="Fischer R."/>
            <person name="Frisvad J.C."/>
            <person name="Goldman G.H."/>
            <person name="Houbraken J."/>
            <person name="Oakley B."/>
            <person name="Pocsi I."/>
            <person name="Scazzocchio C."/>
            <person name="Seiboth B."/>
            <person name="vanKuyk P.A."/>
            <person name="Wortman J."/>
            <person name="Dyer P.S."/>
            <person name="Grigoriev I.V."/>
        </authorList>
    </citation>
    <scope>NUCLEOTIDE SEQUENCE [LARGE SCALE GENOMIC DNA]</scope>
    <source>
        <strain evidence="2">CBS 593.65</strain>
    </source>
</reference>
<dbReference type="Proteomes" id="UP000184356">
    <property type="component" value="Unassembled WGS sequence"/>
</dbReference>
<dbReference type="RefSeq" id="XP_040702937.1">
    <property type="nucleotide sequence ID" value="XM_040844906.1"/>
</dbReference>
<sequence length="149" mass="16469">MDCLDMEDSIRVLPFSHSAHCALDDGACPMVLPSRMLNSYPMPTRQVSIVCQFATQQRRARDLDAVILPAATVASVAQEPCSHAVKPQLPEDTTQPESGFFRDYEINLIISIAVKVSDRCNLSNTARSTLFGFLTVPNPNTHWHQNAPT</sequence>
<name>A0A1L9TIC6_9EURO</name>